<evidence type="ECO:0000259" key="9">
    <source>
        <dbReference type="PROSITE" id="PS01124"/>
    </source>
</evidence>
<dbReference type="InterPro" id="IPR011006">
    <property type="entry name" value="CheY-like_superfamily"/>
</dbReference>
<dbReference type="PANTHER" id="PTHR43547">
    <property type="entry name" value="TWO-COMPONENT HISTIDINE KINASE"/>
    <property type="match status" value="1"/>
</dbReference>
<dbReference type="SUPFAM" id="SSF55874">
    <property type="entry name" value="ATPase domain of HSP90 chaperone/DNA topoisomerase II/histidine kinase"/>
    <property type="match status" value="1"/>
</dbReference>
<dbReference type="GO" id="GO:0003700">
    <property type="term" value="F:DNA-binding transcription factor activity"/>
    <property type="evidence" value="ECO:0007669"/>
    <property type="project" value="InterPro"/>
</dbReference>
<dbReference type="InterPro" id="IPR004358">
    <property type="entry name" value="Sig_transdc_His_kin-like_C"/>
</dbReference>
<evidence type="ECO:0000256" key="2">
    <source>
        <dbReference type="ARBA" id="ARBA00012438"/>
    </source>
</evidence>
<dbReference type="InterPro" id="IPR005467">
    <property type="entry name" value="His_kinase_dom"/>
</dbReference>
<dbReference type="Pfam" id="PF07495">
    <property type="entry name" value="Y_Y_Y"/>
    <property type="match status" value="1"/>
</dbReference>
<dbReference type="SUPFAM" id="SSF63829">
    <property type="entry name" value="Calcium-dependent phosphotriesterase"/>
    <property type="match status" value="1"/>
</dbReference>
<feature type="domain" description="Response regulatory" evidence="11">
    <location>
        <begin position="1101"/>
        <end position="1216"/>
    </location>
</feature>
<dbReference type="Pfam" id="PF12833">
    <property type="entry name" value="HTH_18"/>
    <property type="match status" value="1"/>
</dbReference>
<dbReference type="Gene3D" id="1.10.287.130">
    <property type="match status" value="1"/>
</dbReference>
<evidence type="ECO:0000256" key="5">
    <source>
        <dbReference type="ARBA" id="ARBA00022777"/>
    </source>
</evidence>
<dbReference type="SMART" id="SM00342">
    <property type="entry name" value="HTH_ARAC"/>
    <property type="match status" value="1"/>
</dbReference>
<evidence type="ECO:0000259" key="10">
    <source>
        <dbReference type="PROSITE" id="PS50109"/>
    </source>
</evidence>
<dbReference type="EMBL" id="FQUQ01000001">
    <property type="protein sequence ID" value="SHE39675.1"/>
    <property type="molecule type" value="Genomic_DNA"/>
</dbReference>
<dbReference type="Gene3D" id="3.40.50.2300">
    <property type="match status" value="1"/>
</dbReference>
<organism evidence="12 13">
    <name type="scientific">Pedobacter caeni</name>
    <dbReference type="NCBI Taxonomy" id="288992"/>
    <lineage>
        <taxon>Bacteria</taxon>
        <taxon>Pseudomonadati</taxon>
        <taxon>Bacteroidota</taxon>
        <taxon>Sphingobacteriia</taxon>
        <taxon>Sphingobacteriales</taxon>
        <taxon>Sphingobacteriaceae</taxon>
        <taxon>Pedobacter</taxon>
    </lineage>
</organism>
<feature type="modified residue" description="4-aspartylphosphate" evidence="8">
    <location>
        <position position="1149"/>
    </location>
</feature>
<evidence type="ECO:0000256" key="8">
    <source>
        <dbReference type="PROSITE-ProRule" id="PRU00169"/>
    </source>
</evidence>
<dbReference type="InterPro" id="IPR003594">
    <property type="entry name" value="HATPase_dom"/>
</dbReference>
<dbReference type="SUPFAM" id="SSF46689">
    <property type="entry name" value="Homeodomain-like"/>
    <property type="match status" value="1"/>
</dbReference>
<proteinExistence type="predicted"/>
<dbReference type="EC" id="2.7.13.3" evidence="2"/>
<dbReference type="Gene3D" id="1.10.10.60">
    <property type="entry name" value="Homeodomain-like"/>
    <property type="match status" value="1"/>
</dbReference>
<dbReference type="PROSITE" id="PS50110">
    <property type="entry name" value="RESPONSE_REGULATORY"/>
    <property type="match status" value="1"/>
</dbReference>
<dbReference type="CDD" id="cd17574">
    <property type="entry name" value="REC_OmpR"/>
    <property type="match status" value="1"/>
</dbReference>
<dbReference type="InterPro" id="IPR009057">
    <property type="entry name" value="Homeodomain-like_sf"/>
</dbReference>
<evidence type="ECO:0000313" key="13">
    <source>
        <dbReference type="Proteomes" id="UP000184287"/>
    </source>
</evidence>
<dbReference type="FunFam" id="3.30.565.10:FF:000006">
    <property type="entry name" value="Sensor histidine kinase WalK"/>
    <property type="match status" value="1"/>
</dbReference>
<dbReference type="Proteomes" id="UP000184287">
    <property type="component" value="Unassembled WGS sequence"/>
</dbReference>
<dbReference type="InterPro" id="IPR013783">
    <property type="entry name" value="Ig-like_fold"/>
</dbReference>
<dbReference type="InterPro" id="IPR018060">
    <property type="entry name" value="HTH_AraC"/>
</dbReference>
<dbReference type="Pfam" id="PF00512">
    <property type="entry name" value="HisKA"/>
    <property type="match status" value="1"/>
</dbReference>
<dbReference type="GO" id="GO:0043565">
    <property type="term" value="F:sequence-specific DNA binding"/>
    <property type="evidence" value="ECO:0007669"/>
    <property type="project" value="InterPro"/>
</dbReference>
<dbReference type="FunFam" id="1.10.287.130:FF:000045">
    <property type="entry name" value="Two-component system sensor histidine kinase/response regulator"/>
    <property type="match status" value="1"/>
</dbReference>
<reference evidence="13" key="1">
    <citation type="submission" date="2016-11" db="EMBL/GenBank/DDBJ databases">
        <authorList>
            <person name="Varghese N."/>
            <person name="Submissions S."/>
        </authorList>
    </citation>
    <scope>NUCLEOTIDE SEQUENCE [LARGE SCALE GENOMIC DNA]</scope>
    <source>
        <strain evidence="13">DSM 16990</strain>
    </source>
</reference>
<feature type="domain" description="HTH araC/xylS-type" evidence="9">
    <location>
        <begin position="1248"/>
        <end position="1347"/>
    </location>
</feature>
<dbReference type="Pfam" id="PF00072">
    <property type="entry name" value="Response_reg"/>
    <property type="match status" value="1"/>
</dbReference>
<dbReference type="GO" id="GO:0000155">
    <property type="term" value="F:phosphorelay sensor kinase activity"/>
    <property type="evidence" value="ECO:0007669"/>
    <property type="project" value="InterPro"/>
</dbReference>
<keyword evidence="13" id="KW-1185">Reference proteome</keyword>
<evidence type="ECO:0000256" key="3">
    <source>
        <dbReference type="ARBA" id="ARBA00022553"/>
    </source>
</evidence>
<accession>A0A1M4T5J2</accession>
<evidence type="ECO:0000259" key="11">
    <source>
        <dbReference type="PROSITE" id="PS50110"/>
    </source>
</evidence>
<evidence type="ECO:0000256" key="7">
    <source>
        <dbReference type="ARBA" id="ARBA00023163"/>
    </source>
</evidence>
<feature type="domain" description="Histidine kinase" evidence="10">
    <location>
        <begin position="862"/>
        <end position="1080"/>
    </location>
</feature>
<evidence type="ECO:0000313" key="12">
    <source>
        <dbReference type="EMBL" id="SHE39675.1"/>
    </source>
</evidence>
<dbReference type="Pfam" id="PF02518">
    <property type="entry name" value="HATPase_c"/>
    <property type="match status" value="1"/>
</dbReference>
<dbReference type="Gene3D" id="2.130.10.10">
    <property type="entry name" value="YVTN repeat-like/Quinoprotein amine dehydrogenase"/>
    <property type="match status" value="2"/>
</dbReference>
<dbReference type="CDD" id="cd00082">
    <property type="entry name" value="HisKA"/>
    <property type="match status" value="1"/>
</dbReference>
<protein>
    <recommendedName>
        <fullName evidence="2">histidine kinase</fullName>
        <ecNumber evidence="2">2.7.13.3</ecNumber>
    </recommendedName>
</protein>
<dbReference type="PROSITE" id="PS50109">
    <property type="entry name" value="HIS_KIN"/>
    <property type="match status" value="1"/>
</dbReference>
<dbReference type="SUPFAM" id="SSF50998">
    <property type="entry name" value="Quinoprotein alcohol dehydrogenase-like"/>
    <property type="match status" value="1"/>
</dbReference>
<keyword evidence="5 12" id="KW-0418">Kinase</keyword>
<dbReference type="PANTHER" id="PTHR43547:SF2">
    <property type="entry name" value="HYBRID SIGNAL TRANSDUCTION HISTIDINE KINASE C"/>
    <property type="match status" value="1"/>
</dbReference>
<dbReference type="InterPro" id="IPR015943">
    <property type="entry name" value="WD40/YVTN_repeat-like_dom_sf"/>
</dbReference>
<gene>
    <name evidence="12" type="ORF">SAMN04488522_10188</name>
</gene>
<dbReference type="InterPro" id="IPR011047">
    <property type="entry name" value="Quinoprotein_ADH-like_sf"/>
</dbReference>
<keyword evidence="3 8" id="KW-0597">Phosphoprotein</keyword>
<sequence length="1347" mass="151484">MTNFCRTTFLPNKSFHFYGLCLFMLLFFNSHQLFAQSQFKSLTINNGLPHTDALGTVQDSKGFLWIATFDGLCRYDGTDVVVFRSEHLNPNSLSNNRILSLAYDDKRSGLWIATQSGGLNFLNLISGQFTRLPVGPKNSVITEKFCVRLFGDELWIGTGYGLYVADLSRGVTKELNIKPVSLSNESIVNYIHQDTKKGTWIATPGGIYYKAPEQLRFNRINSGPITAVNTITSFDDDHLIAGTSFGLYKIAISDFSAQKLSDLNVTALLKDGGDKIWAGTSAQGVYVLNSVGNILDHYIFGNNLEQKQAVIKDIYKDRFSSIFISILSEGVRILNSSSLTFKPYPKDVSAAEFAKLKYPLCFFTDDKNYLLIGTRGSLLVLYDRTTEKYHFTSVNRSLTRNVATDITAVYKEPTGGIWAGTGDGVFYAANGTYQDLINGKTRFERIGGVSFKYKVNCIVADKKGRTWVATSGGLFCFDENRQLVYNSNDHQDKRTKISNLFVNDIVLKTEKNGDQLIIWAATRRGLNRLHFDNNSLKLENVSHFVADNNLLGVHSDWISLIHYDKKGNLWLGTISGGLSRLTGTKGDKFYFKTLTTADGLLTNDIETLLEDDEGNFWIGGFGLTKFNPLKGSFQYFDSNDGLQSNSIKVGSSFKSKTGEFIFGGINGFNIFYPNAINRQLVISQPVLTRLIINNITIKPGDVVNGDVILEKSLEYFGKIELNHTIKNFGLEFISVHSHDFEKITYKYRLMGFEKDFVYTSSLKRSVNYTGLPPGKYMFELYASGGNGVWSKVPTTLEIIILPSFWNSKGGYALYITVIGLVFFLQRRNTLKKIERRHKAALERSEQEQEIKLYEDKMDFFTTVSHELRTPLTLIITPLEQLVNRKDIPKALLSGLEIAQTNASRLKSLIDQVLDFRKIENGKVILHKENVDLDEFLRRTFIQFTDLIREKELIYEIAVGTQSYYLLDPFKMEQVLLNLISNAIKFSKPKGKIALRADRVGKEIIISIANTGSYLDENKKNKIFDPFYQAEDNSNTGTGLGLTISKELVELHGGTIEVKSINGTLSEDATTTFTIRLPLQEQAVVEDLSVTGGPDKDQSLTKLVIVEDNHELRTLLKNEFLNDYCVFEAENGQEALKLIRKVKPAIILTDIMMPELDGLQLCKMLKSDVATSDIPVLMITARDSGQNKIEGLEAMADDYLVKPFNLKELHLKVSNLVKQRELQKVKLSNDAALKPAVLQVEPRDEKILKNLIAIIEQDMDNPDFSVEKLSQKSGMSRPALYRKIKALTGMSIQVFILDIRLKRAAQLLSTKGPNVSEVMYQTGFTSASYFNRAFKGKFGLNPKNYLKD</sequence>
<comment type="catalytic activity">
    <reaction evidence="1">
        <text>ATP + protein L-histidine = ADP + protein N-phospho-L-histidine.</text>
        <dbReference type="EC" id="2.7.13.3"/>
    </reaction>
</comment>
<dbReference type="InterPro" id="IPR036890">
    <property type="entry name" value="HATPase_C_sf"/>
</dbReference>
<evidence type="ECO:0000256" key="1">
    <source>
        <dbReference type="ARBA" id="ARBA00000085"/>
    </source>
</evidence>
<keyword evidence="6" id="KW-0805">Transcription regulation</keyword>
<keyword evidence="7" id="KW-0804">Transcription</keyword>
<dbReference type="SMART" id="SM00387">
    <property type="entry name" value="HATPase_c"/>
    <property type="match status" value="1"/>
</dbReference>
<keyword evidence="4" id="KW-0808">Transferase</keyword>
<evidence type="ECO:0000256" key="6">
    <source>
        <dbReference type="ARBA" id="ARBA00023015"/>
    </source>
</evidence>
<dbReference type="InterPro" id="IPR011123">
    <property type="entry name" value="Y_Y_Y"/>
</dbReference>
<dbReference type="InterPro" id="IPR003661">
    <property type="entry name" value="HisK_dim/P_dom"/>
</dbReference>
<dbReference type="SUPFAM" id="SSF52172">
    <property type="entry name" value="CheY-like"/>
    <property type="match status" value="1"/>
</dbReference>
<dbReference type="Gene3D" id="3.30.565.10">
    <property type="entry name" value="Histidine kinase-like ATPase, C-terminal domain"/>
    <property type="match status" value="1"/>
</dbReference>
<dbReference type="PRINTS" id="PR00344">
    <property type="entry name" value="BCTRLSENSOR"/>
</dbReference>
<dbReference type="SMART" id="SM00388">
    <property type="entry name" value="HisKA"/>
    <property type="match status" value="1"/>
</dbReference>
<dbReference type="InterPro" id="IPR001789">
    <property type="entry name" value="Sig_transdc_resp-reg_receiver"/>
</dbReference>
<dbReference type="STRING" id="288992.SAMN04488522_10188"/>
<dbReference type="SMART" id="SM00448">
    <property type="entry name" value="REC"/>
    <property type="match status" value="1"/>
</dbReference>
<name>A0A1M4T5J2_9SPHI</name>
<dbReference type="InterPro" id="IPR036097">
    <property type="entry name" value="HisK_dim/P_sf"/>
</dbReference>
<dbReference type="SUPFAM" id="SSF47384">
    <property type="entry name" value="Homodimeric domain of signal transducing histidine kinase"/>
    <property type="match status" value="1"/>
</dbReference>
<evidence type="ECO:0000256" key="4">
    <source>
        <dbReference type="ARBA" id="ARBA00022679"/>
    </source>
</evidence>
<dbReference type="Gene3D" id="2.60.40.10">
    <property type="entry name" value="Immunoglobulins"/>
    <property type="match status" value="1"/>
</dbReference>
<dbReference type="PROSITE" id="PS01124">
    <property type="entry name" value="HTH_ARAC_FAMILY_2"/>
    <property type="match status" value="1"/>
</dbReference>